<evidence type="ECO:0000313" key="3">
    <source>
        <dbReference type="Proteomes" id="UP001187192"/>
    </source>
</evidence>
<keyword evidence="3" id="KW-1185">Reference proteome</keyword>
<reference evidence="2" key="1">
    <citation type="submission" date="2023-07" db="EMBL/GenBank/DDBJ databases">
        <title>draft genome sequence of fig (Ficus carica).</title>
        <authorList>
            <person name="Takahashi T."/>
            <person name="Nishimura K."/>
        </authorList>
    </citation>
    <scope>NUCLEOTIDE SEQUENCE</scope>
</reference>
<dbReference type="Proteomes" id="UP001187192">
    <property type="component" value="Unassembled WGS sequence"/>
</dbReference>
<proteinExistence type="predicted"/>
<feature type="region of interest" description="Disordered" evidence="1">
    <location>
        <begin position="1"/>
        <end position="24"/>
    </location>
</feature>
<name>A0AA88CN53_FICCA</name>
<gene>
    <name evidence="2" type="ORF">TIFTF001_000466</name>
</gene>
<protein>
    <submittedName>
        <fullName evidence="2">Uncharacterized protein</fullName>
    </submittedName>
</protein>
<evidence type="ECO:0000256" key="1">
    <source>
        <dbReference type="SAM" id="MobiDB-lite"/>
    </source>
</evidence>
<comment type="caution">
    <text evidence="2">The sequence shown here is derived from an EMBL/GenBank/DDBJ whole genome shotgun (WGS) entry which is preliminary data.</text>
</comment>
<evidence type="ECO:0000313" key="2">
    <source>
        <dbReference type="EMBL" id="GMN24205.1"/>
    </source>
</evidence>
<dbReference type="AlphaFoldDB" id="A0AA88CN53"/>
<feature type="compositionally biased region" description="Basic and acidic residues" evidence="1">
    <location>
        <begin position="9"/>
        <end position="23"/>
    </location>
</feature>
<dbReference type="EMBL" id="BTGU01000001">
    <property type="protein sequence ID" value="GMN24205.1"/>
    <property type="molecule type" value="Genomic_DNA"/>
</dbReference>
<organism evidence="2 3">
    <name type="scientific">Ficus carica</name>
    <name type="common">Common fig</name>
    <dbReference type="NCBI Taxonomy" id="3494"/>
    <lineage>
        <taxon>Eukaryota</taxon>
        <taxon>Viridiplantae</taxon>
        <taxon>Streptophyta</taxon>
        <taxon>Embryophyta</taxon>
        <taxon>Tracheophyta</taxon>
        <taxon>Spermatophyta</taxon>
        <taxon>Magnoliopsida</taxon>
        <taxon>eudicotyledons</taxon>
        <taxon>Gunneridae</taxon>
        <taxon>Pentapetalae</taxon>
        <taxon>rosids</taxon>
        <taxon>fabids</taxon>
        <taxon>Rosales</taxon>
        <taxon>Moraceae</taxon>
        <taxon>Ficeae</taxon>
        <taxon>Ficus</taxon>
    </lineage>
</organism>
<sequence length="78" mass="8575">MPMAYPTPHDNDKEPSLPDDDAKPFFSAHGDAISSCSTPRMAAKLHDEHPYHTGAIIIHHPHGSVFGFLVSQLELDLN</sequence>
<accession>A0AA88CN53</accession>
<dbReference type="Gramene" id="FCD_00002296-RA">
    <property type="protein sequence ID" value="FCD_00002296-RA:cds"/>
    <property type="gene ID" value="FCD_00002296"/>
</dbReference>